<dbReference type="InterPro" id="IPR023408">
    <property type="entry name" value="MscS_beta-dom_sf"/>
</dbReference>
<evidence type="ECO:0000256" key="2">
    <source>
        <dbReference type="ARBA" id="ARBA00008017"/>
    </source>
</evidence>
<dbReference type="InterPro" id="IPR049278">
    <property type="entry name" value="MS_channel_C"/>
</dbReference>
<feature type="transmembrane region" description="Helical" evidence="7">
    <location>
        <begin position="336"/>
        <end position="360"/>
    </location>
</feature>
<feature type="signal peptide" evidence="8">
    <location>
        <begin position="1"/>
        <end position="26"/>
    </location>
</feature>
<keyword evidence="7" id="KW-0813">Transport</keyword>
<organism evidence="11 12">
    <name type="scientific">Paludibacterium purpuratum</name>
    <dbReference type="NCBI Taxonomy" id="1144873"/>
    <lineage>
        <taxon>Bacteria</taxon>
        <taxon>Pseudomonadati</taxon>
        <taxon>Pseudomonadota</taxon>
        <taxon>Betaproteobacteria</taxon>
        <taxon>Neisseriales</taxon>
        <taxon>Chromobacteriaceae</taxon>
        <taxon>Paludibacterium</taxon>
    </lineage>
</organism>
<dbReference type="RefSeq" id="WP_208108176.1">
    <property type="nucleotide sequence ID" value="NZ_SNZP01000001.1"/>
</dbReference>
<dbReference type="InterPro" id="IPR010920">
    <property type="entry name" value="LSM_dom_sf"/>
</dbReference>
<keyword evidence="7" id="KW-0997">Cell inner membrane</keyword>
<comment type="caution">
    <text evidence="7">Lacks conserved residue(s) required for the propagation of feature annotation.</text>
</comment>
<keyword evidence="3" id="KW-1003">Cell membrane</keyword>
<comment type="caution">
    <text evidence="11">The sequence shown here is derived from an EMBL/GenBank/DDBJ whole genome shotgun (WGS) entry which is preliminary data.</text>
</comment>
<keyword evidence="5 7" id="KW-1133">Transmembrane helix</keyword>
<feature type="transmembrane region" description="Helical" evidence="7">
    <location>
        <begin position="307"/>
        <end position="324"/>
    </location>
</feature>
<comment type="subcellular location">
    <subcellularLocation>
        <location evidence="7">Cell inner membrane</location>
        <topology evidence="7">Multi-pass membrane protein</topology>
    </subcellularLocation>
    <subcellularLocation>
        <location evidence="1">Cell membrane</location>
        <topology evidence="1">Multi-pass membrane protein</topology>
    </subcellularLocation>
</comment>
<keyword evidence="4 7" id="KW-0812">Transmembrane</keyword>
<keyword evidence="12" id="KW-1185">Reference proteome</keyword>
<feature type="chain" id="PRO_5020425499" description="Small-conductance mechanosensitive channel" evidence="8">
    <location>
        <begin position="27"/>
        <end position="540"/>
    </location>
</feature>
<protein>
    <recommendedName>
        <fullName evidence="7">Small-conductance mechanosensitive channel</fullName>
    </recommendedName>
</protein>
<evidence type="ECO:0000256" key="3">
    <source>
        <dbReference type="ARBA" id="ARBA00022475"/>
    </source>
</evidence>
<keyword evidence="7" id="KW-0407">Ion channel</keyword>
<dbReference type="Pfam" id="PF21082">
    <property type="entry name" value="MS_channel_3rd"/>
    <property type="match status" value="1"/>
</dbReference>
<dbReference type="SUPFAM" id="SSF82689">
    <property type="entry name" value="Mechanosensitive channel protein MscS (YggB), C-terminal domain"/>
    <property type="match status" value="1"/>
</dbReference>
<accession>A0A4R7BD58</accession>
<dbReference type="InterPro" id="IPR006685">
    <property type="entry name" value="MscS_channel_2nd"/>
</dbReference>
<feature type="domain" description="Mechanosensitive ion channel MscS C-terminal" evidence="10">
    <location>
        <begin position="425"/>
        <end position="510"/>
    </location>
</feature>
<evidence type="ECO:0000313" key="12">
    <source>
        <dbReference type="Proteomes" id="UP000295611"/>
    </source>
</evidence>
<dbReference type="GO" id="GO:0008381">
    <property type="term" value="F:mechanosensitive monoatomic ion channel activity"/>
    <property type="evidence" value="ECO:0007669"/>
    <property type="project" value="InterPro"/>
</dbReference>
<dbReference type="Pfam" id="PF00924">
    <property type="entry name" value="MS_channel_2nd"/>
    <property type="match status" value="1"/>
</dbReference>
<proteinExistence type="inferred from homology"/>
<name>A0A4R7BD58_9NEIS</name>
<evidence type="ECO:0000313" key="11">
    <source>
        <dbReference type="EMBL" id="TDR82908.1"/>
    </source>
</evidence>
<comment type="similarity">
    <text evidence="2 7">Belongs to the MscS (TC 1.A.23) family.</text>
</comment>
<evidence type="ECO:0000256" key="6">
    <source>
        <dbReference type="ARBA" id="ARBA00023136"/>
    </source>
</evidence>
<dbReference type="EMBL" id="SNZP01000001">
    <property type="protein sequence ID" value="TDR82908.1"/>
    <property type="molecule type" value="Genomic_DNA"/>
</dbReference>
<dbReference type="GO" id="GO:0005886">
    <property type="term" value="C:plasma membrane"/>
    <property type="evidence" value="ECO:0007669"/>
    <property type="project" value="UniProtKB-SubCell"/>
</dbReference>
<evidence type="ECO:0000256" key="7">
    <source>
        <dbReference type="RuleBase" id="RU369025"/>
    </source>
</evidence>
<keyword evidence="6 7" id="KW-0472">Membrane</keyword>
<dbReference type="InterPro" id="IPR011066">
    <property type="entry name" value="MscS_channel_C_sf"/>
</dbReference>
<dbReference type="InterPro" id="IPR045275">
    <property type="entry name" value="MscS_archaea/bacteria_type"/>
</dbReference>
<evidence type="ECO:0000259" key="10">
    <source>
        <dbReference type="Pfam" id="PF21082"/>
    </source>
</evidence>
<dbReference type="Proteomes" id="UP000295611">
    <property type="component" value="Unassembled WGS sequence"/>
</dbReference>
<dbReference type="AlphaFoldDB" id="A0A4R7BD58"/>
<comment type="subunit">
    <text evidence="7">Homoheptamer.</text>
</comment>
<evidence type="ECO:0000256" key="4">
    <source>
        <dbReference type="ARBA" id="ARBA00022692"/>
    </source>
</evidence>
<evidence type="ECO:0000256" key="5">
    <source>
        <dbReference type="ARBA" id="ARBA00022989"/>
    </source>
</evidence>
<reference evidence="11 12" key="1">
    <citation type="submission" date="2019-03" db="EMBL/GenBank/DDBJ databases">
        <title>Genomic Encyclopedia of Type Strains, Phase III (KMG-III): the genomes of soil and plant-associated and newly described type strains.</title>
        <authorList>
            <person name="Whitman W."/>
        </authorList>
    </citation>
    <scope>NUCLEOTIDE SEQUENCE [LARGE SCALE GENOMIC DNA]</scope>
    <source>
        <strain evidence="11 12">CECT 8976</strain>
    </source>
</reference>
<feature type="domain" description="Mechanosensitive ion channel MscS" evidence="9">
    <location>
        <begin position="354"/>
        <end position="416"/>
    </location>
</feature>
<feature type="transmembrane region" description="Helical" evidence="7">
    <location>
        <begin position="204"/>
        <end position="225"/>
    </location>
</feature>
<evidence type="ECO:0000259" key="9">
    <source>
        <dbReference type="Pfam" id="PF00924"/>
    </source>
</evidence>
<dbReference type="Gene3D" id="2.30.30.60">
    <property type="match status" value="1"/>
</dbReference>
<dbReference type="SUPFAM" id="SSF50182">
    <property type="entry name" value="Sm-like ribonucleoproteins"/>
    <property type="match status" value="1"/>
</dbReference>
<feature type="transmembrane region" description="Helical" evidence="7">
    <location>
        <begin position="245"/>
        <end position="273"/>
    </location>
</feature>
<evidence type="ECO:0000256" key="8">
    <source>
        <dbReference type="SAM" id="SignalP"/>
    </source>
</evidence>
<dbReference type="PANTHER" id="PTHR30221:SF18">
    <property type="entry name" value="SLL0590 PROTEIN"/>
    <property type="match status" value="1"/>
</dbReference>
<gene>
    <name evidence="11" type="ORF">DFP86_101302</name>
</gene>
<keyword evidence="8" id="KW-0732">Signal</keyword>
<dbReference type="PANTHER" id="PTHR30221">
    <property type="entry name" value="SMALL-CONDUCTANCE MECHANOSENSITIVE CHANNEL"/>
    <property type="match status" value="1"/>
</dbReference>
<dbReference type="Gene3D" id="3.30.70.100">
    <property type="match status" value="1"/>
</dbReference>
<keyword evidence="7" id="KW-0406">Ion transport</keyword>
<evidence type="ECO:0000256" key="1">
    <source>
        <dbReference type="ARBA" id="ARBA00004651"/>
    </source>
</evidence>
<sequence length="540" mass="58546">MMRTWPNCRFLLLIVCWACLSAGAAALPVDSSAPAVADSAELVVNYRPIMSFRTNLFGATASVRAERARALIEQSLAQQGTLQVAVQTSSIGQLILLGNRLVFVVTDGDADPLVNENAAMVAARAAERLRQVVAETREASNLHALLQATGLSAVATLVYLLSLWLLGRLRRWSAARLVALAERKVSTLKVGNTELIDRRQLYPFLGRLLTVFGWLIIALLSDRWLSFVLLQFPYTRPWGERLDQYLLSLGGGLFDAVLSTLPGLGVALMIFFLARLATGLVGHVCQRLADGGVGWLGADTLSTTRRLLGFAVWLFALAMAYPYLPGAQTEAFKGLSVLLGLMVTLGASSIVGQGAAGLILTYTRTFRPGEYVRVGDFEGTVMEMGLFTTRIRTGMGEELTLPNALITGSVTRNYSRAGTGQGYIVDTTVTIGYDTPWRQVEAMLIEAAHMTPGIADTPAPRVFQTALSDFYPVYRLAARAVPSTPASRAELLSTLHANIQDVFNRHGVQIMSPHYMADGAEPKIVPPADWYAPPADSKRS</sequence>
<comment type="function">
    <text evidence="7">Mechanosensitive channel that participates in the regulation of osmotic pressure changes within the cell, opening in response to stretch forces in the membrane lipid bilayer, without the need for other proteins. Contributes to normal resistance to hypoosmotic shock. Forms an ion channel of 1.0 nanosiemens conductance with a slight preference for anions.</text>
</comment>
<feature type="transmembrane region" description="Helical" evidence="7">
    <location>
        <begin position="144"/>
        <end position="166"/>
    </location>
</feature>